<sequence length="537" mass="63317">MLKLRYMFFYMNNMRSKNIIENSYAVGHEYRITRKLYKSQCKNHVHAPRQHHAFLDYAEYIIKNDSKKNSLMMSKFDDNYPDISDHCNKKLWRVKFAKSGKLIKDIDNEYGDMIKQLTPKEILGYLIFFIKNIPEIITFTKFYVQSIDILKIALKRNQLNRHEILIFLYFAGLKKKSGFHDVKYIVNFLPSLHELSIIEQSIVAHTLFKCAIKLNKIQARFIEKLIEENSELLVKNPYWLVPLCKAIRQTGPSQKFTMKNLSQSLINAQTKFPLPCIAHIVSLYAEAYLKQMDVLTKLFNNAFSCISTEYPKVRLKDVDRVLWSARTLNYHLKKDELDIINTYIDKTFEKHKFQPDLWLNIFLSLWMYEYKPKEKIKDCFQRRLFVPIIKNEILWKLITRLNLLVSCIRIEAPDIQIPDEIDIPNKVGLKINKNIRKMFKTLNIMQNDLQLSEIELNCPINGINLSGISAKYKKKHKVHIDSLDESTCLRDSNEPHGLMNLKLRLLPKIGYQSILVLAENTKTPELLQDYLKKNFHG</sequence>
<keyword evidence="2" id="KW-1185">Reference proteome</keyword>
<gene>
    <name evidence="1" type="ORF">PV328_011001</name>
</gene>
<organism evidence="1 2">
    <name type="scientific">Microctonus aethiopoides</name>
    <dbReference type="NCBI Taxonomy" id="144406"/>
    <lineage>
        <taxon>Eukaryota</taxon>
        <taxon>Metazoa</taxon>
        <taxon>Ecdysozoa</taxon>
        <taxon>Arthropoda</taxon>
        <taxon>Hexapoda</taxon>
        <taxon>Insecta</taxon>
        <taxon>Pterygota</taxon>
        <taxon>Neoptera</taxon>
        <taxon>Endopterygota</taxon>
        <taxon>Hymenoptera</taxon>
        <taxon>Apocrita</taxon>
        <taxon>Ichneumonoidea</taxon>
        <taxon>Braconidae</taxon>
        <taxon>Euphorinae</taxon>
        <taxon>Microctonus</taxon>
    </lineage>
</organism>
<proteinExistence type="predicted"/>
<protein>
    <submittedName>
        <fullName evidence="1">Uncharacterized protein</fullName>
    </submittedName>
</protein>
<evidence type="ECO:0000313" key="2">
    <source>
        <dbReference type="Proteomes" id="UP001168990"/>
    </source>
</evidence>
<evidence type="ECO:0000313" key="1">
    <source>
        <dbReference type="EMBL" id="KAK0170438.1"/>
    </source>
</evidence>
<dbReference type="Proteomes" id="UP001168990">
    <property type="component" value="Unassembled WGS sequence"/>
</dbReference>
<reference evidence="1" key="2">
    <citation type="submission" date="2023-03" db="EMBL/GenBank/DDBJ databases">
        <authorList>
            <person name="Inwood S.N."/>
            <person name="Skelly J.G."/>
            <person name="Guhlin J."/>
            <person name="Harrop T.W.R."/>
            <person name="Goldson S.G."/>
            <person name="Dearden P.K."/>
        </authorList>
    </citation>
    <scope>NUCLEOTIDE SEQUENCE</scope>
    <source>
        <strain evidence="1">Irish</strain>
        <tissue evidence="1">Whole body</tissue>
    </source>
</reference>
<dbReference type="AlphaFoldDB" id="A0AA39KQR9"/>
<accession>A0AA39KQR9</accession>
<comment type="caution">
    <text evidence="1">The sequence shown here is derived from an EMBL/GenBank/DDBJ whole genome shotgun (WGS) entry which is preliminary data.</text>
</comment>
<name>A0AA39KQR9_9HYME</name>
<reference evidence="1" key="1">
    <citation type="journal article" date="2023" name="bioRxiv">
        <title>Scaffold-level genome assemblies of two parasitoid biocontrol wasps reveal the parthenogenesis mechanism and an associated novel virus.</title>
        <authorList>
            <person name="Inwood S."/>
            <person name="Skelly J."/>
            <person name="Guhlin J."/>
            <person name="Harrop T."/>
            <person name="Goldson S."/>
            <person name="Dearden P."/>
        </authorList>
    </citation>
    <scope>NUCLEOTIDE SEQUENCE</scope>
    <source>
        <strain evidence="1">Irish</strain>
        <tissue evidence="1">Whole body</tissue>
    </source>
</reference>
<dbReference type="EMBL" id="JAQQBS010000004">
    <property type="protein sequence ID" value="KAK0170438.1"/>
    <property type="molecule type" value="Genomic_DNA"/>
</dbReference>